<comment type="caution">
    <text evidence="2">The sequence shown here is derived from an EMBL/GenBank/DDBJ whole genome shotgun (WGS) entry which is preliminary data.</text>
</comment>
<reference evidence="2 3" key="1">
    <citation type="submission" date="2015-03" db="EMBL/GenBank/DDBJ databases">
        <title>Genome sequencing of Methylobacterium variabile DSM 16961.</title>
        <authorList>
            <person name="Chaudhry V."/>
            <person name="Patil P.B."/>
        </authorList>
    </citation>
    <scope>NUCLEOTIDE SEQUENCE [LARGE SCALE GENOMIC DNA]</scope>
    <source>
        <strain evidence="2 3">DSM 16961</strain>
    </source>
</reference>
<organism evidence="2 3">
    <name type="scientific">Methylobacterium variabile</name>
    <dbReference type="NCBI Taxonomy" id="298794"/>
    <lineage>
        <taxon>Bacteria</taxon>
        <taxon>Pseudomonadati</taxon>
        <taxon>Pseudomonadota</taxon>
        <taxon>Alphaproteobacteria</taxon>
        <taxon>Hyphomicrobiales</taxon>
        <taxon>Methylobacteriaceae</taxon>
        <taxon>Methylobacterium</taxon>
    </lineage>
</organism>
<dbReference type="Proteomes" id="UP000035955">
    <property type="component" value="Unassembled WGS sequence"/>
</dbReference>
<name>A0A0J6VSF0_9HYPH</name>
<feature type="non-terminal residue" evidence="2">
    <location>
        <position position="119"/>
    </location>
</feature>
<dbReference type="AlphaFoldDB" id="A0A0J6VSF0"/>
<accession>A0A0J6VSF0</accession>
<sequence length="119" mass="12215">MMPVEIDPSEVRPARAAAREASRSRLRRPAMLAALAVVGIGGCAGLAAAAYPTISGLLRPRPPEVHFGRVADMPEIKDGIPALRTTPPPVVRTVAIPPATPPAAPAALLDPTPAAPPRA</sequence>
<gene>
    <name evidence="2" type="ORF">VQ02_03945</name>
</gene>
<keyword evidence="3" id="KW-1185">Reference proteome</keyword>
<protein>
    <submittedName>
        <fullName evidence="2">Uncharacterized protein</fullName>
    </submittedName>
</protein>
<evidence type="ECO:0000313" key="3">
    <source>
        <dbReference type="Proteomes" id="UP000035955"/>
    </source>
</evidence>
<proteinExistence type="predicted"/>
<keyword evidence="1" id="KW-0472">Membrane</keyword>
<evidence type="ECO:0000313" key="2">
    <source>
        <dbReference type="EMBL" id="KMO42161.1"/>
    </source>
</evidence>
<feature type="transmembrane region" description="Helical" evidence="1">
    <location>
        <begin position="30"/>
        <end position="51"/>
    </location>
</feature>
<evidence type="ECO:0000256" key="1">
    <source>
        <dbReference type="SAM" id="Phobius"/>
    </source>
</evidence>
<dbReference type="EMBL" id="LABY01000023">
    <property type="protein sequence ID" value="KMO42161.1"/>
    <property type="molecule type" value="Genomic_DNA"/>
</dbReference>
<keyword evidence="1" id="KW-1133">Transmembrane helix</keyword>
<keyword evidence="1" id="KW-0812">Transmembrane</keyword>